<keyword evidence="16" id="KW-1185">Reference proteome</keyword>
<dbReference type="GO" id="GO:0020037">
    <property type="term" value="F:heme binding"/>
    <property type="evidence" value="ECO:0007669"/>
    <property type="project" value="InterPro"/>
</dbReference>
<dbReference type="GO" id="GO:0070069">
    <property type="term" value="C:cytochrome complex"/>
    <property type="evidence" value="ECO:0007669"/>
    <property type="project" value="InterPro"/>
</dbReference>
<evidence type="ECO:0000256" key="4">
    <source>
        <dbReference type="ARBA" id="ARBA00022475"/>
    </source>
</evidence>
<feature type="transmembrane region" description="Helical" evidence="13">
    <location>
        <begin position="177"/>
        <end position="203"/>
    </location>
</feature>
<keyword evidence="11 13" id="KW-0472">Membrane</keyword>
<dbReference type="GO" id="GO:0019646">
    <property type="term" value="P:aerobic electron transport chain"/>
    <property type="evidence" value="ECO:0007669"/>
    <property type="project" value="InterPro"/>
</dbReference>
<feature type="transmembrane region" description="Helical" evidence="13">
    <location>
        <begin position="61"/>
        <end position="86"/>
    </location>
</feature>
<feature type="transmembrane region" description="Helical" evidence="13">
    <location>
        <begin position="283"/>
        <end position="303"/>
    </location>
</feature>
<evidence type="ECO:0000313" key="15">
    <source>
        <dbReference type="EMBL" id="EAT15969.1"/>
    </source>
</evidence>
<feature type="transmembrane region" description="Helical" evidence="13">
    <location>
        <begin position="135"/>
        <end position="157"/>
    </location>
</feature>
<dbReference type="Pfam" id="PF01654">
    <property type="entry name" value="Cyt_bd_oxida_I"/>
    <property type="match status" value="1"/>
</dbReference>
<evidence type="ECO:0000259" key="14">
    <source>
        <dbReference type="PROSITE" id="PS51007"/>
    </source>
</evidence>
<protein>
    <submittedName>
        <fullName evidence="15">Cytochrome bd-type quinol oxidase subunit 1-like</fullName>
    </submittedName>
</protein>
<keyword evidence="10 12" id="KW-0408">Iron</keyword>
<accession>Q1K0H2</accession>
<evidence type="ECO:0000313" key="16">
    <source>
        <dbReference type="Proteomes" id="UP000005695"/>
    </source>
</evidence>
<evidence type="ECO:0000256" key="13">
    <source>
        <dbReference type="SAM" id="Phobius"/>
    </source>
</evidence>
<proteinExistence type="inferred from homology"/>
<evidence type="ECO:0000256" key="5">
    <source>
        <dbReference type="ARBA" id="ARBA00022617"/>
    </source>
</evidence>
<evidence type="ECO:0000256" key="12">
    <source>
        <dbReference type="PROSITE-ProRule" id="PRU00433"/>
    </source>
</evidence>
<comment type="caution">
    <text evidence="15">The sequence shown here is derived from an EMBL/GenBank/DDBJ whole genome shotgun (WGS) entry which is preliminary data.</text>
</comment>
<evidence type="ECO:0000256" key="9">
    <source>
        <dbReference type="ARBA" id="ARBA00022989"/>
    </source>
</evidence>
<feature type="transmembrane region" description="Helical" evidence="13">
    <location>
        <begin position="106"/>
        <end position="123"/>
    </location>
</feature>
<evidence type="ECO:0000256" key="8">
    <source>
        <dbReference type="ARBA" id="ARBA00022982"/>
    </source>
</evidence>
<dbReference type="GO" id="GO:0005886">
    <property type="term" value="C:plasma membrane"/>
    <property type="evidence" value="ECO:0007669"/>
    <property type="project" value="UniProtKB-SubCell"/>
</dbReference>
<feature type="domain" description="Cytochrome c" evidence="14">
    <location>
        <begin position="510"/>
        <end position="650"/>
    </location>
</feature>
<dbReference type="GO" id="GO:0009055">
    <property type="term" value="F:electron transfer activity"/>
    <property type="evidence" value="ECO:0007669"/>
    <property type="project" value="InterPro"/>
</dbReference>
<organism evidence="15 16">
    <name type="scientific">Desulfuromonas acetoxidans (strain DSM 684 / 11070)</name>
    <dbReference type="NCBI Taxonomy" id="281689"/>
    <lineage>
        <taxon>Bacteria</taxon>
        <taxon>Pseudomonadati</taxon>
        <taxon>Thermodesulfobacteriota</taxon>
        <taxon>Desulfuromonadia</taxon>
        <taxon>Desulfuromonadales</taxon>
        <taxon>Desulfuromonadaceae</taxon>
        <taxon>Desulfuromonas</taxon>
    </lineage>
</organism>
<dbReference type="RefSeq" id="WP_005999799.1">
    <property type="nucleotide sequence ID" value="NZ_AAEW02000007.1"/>
</dbReference>
<keyword evidence="5 12" id="KW-0349">Heme</keyword>
<comment type="subcellular location">
    <subcellularLocation>
        <location evidence="1">Cell membrane</location>
        <topology evidence="1">Multi-pass membrane protein</topology>
    </subcellularLocation>
</comment>
<dbReference type="GO" id="GO:0046872">
    <property type="term" value="F:metal ion binding"/>
    <property type="evidence" value="ECO:0007669"/>
    <property type="project" value="UniProtKB-KW"/>
</dbReference>
<feature type="domain" description="Cytochrome c" evidence="14">
    <location>
        <begin position="350"/>
        <end position="505"/>
    </location>
</feature>
<evidence type="ECO:0000256" key="7">
    <source>
        <dbReference type="ARBA" id="ARBA00022723"/>
    </source>
</evidence>
<keyword evidence="4" id="KW-1003">Cell membrane</keyword>
<evidence type="ECO:0000256" key="11">
    <source>
        <dbReference type="ARBA" id="ARBA00023136"/>
    </source>
</evidence>
<dbReference type="InterPro" id="IPR002585">
    <property type="entry name" value="Cyt-d_ubiquinol_oxidase_su_1"/>
</dbReference>
<keyword evidence="7 12" id="KW-0479">Metal-binding</keyword>
<dbReference type="OrthoDB" id="9795893at2"/>
<dbReference type="Proteomes" id="UP000005695">
    <property type="component" value="Unassembled WGS sequence"/>
</dbReference>
<evidence type="ECO:0000256" key="2">
    <source>
        <dbReference type="ARBA" id="ARBA00009819"/>
    </source>
</evidence>
<gene>
    <name evidence="15" type="ORF">Dace_2269</name>
</gene>
<sequence>MNFPVWFLPETGGGLLIAIMAVTHVFVSHFAVGGGLYLVMTEHKARRENDDQLLEFVKKHAKFFMLLTMVFGGVTGVGIWFTIGLIQPDATSKLIHTFVFGWAAEWVWFLVEIIALIIYYYKFDSMDERTHLKVGWIYFAAAWLSLFLINGIIGFMLTPGEWVNNHQFFSGFFNPTFWPSLWFRFAISTLLAGVFAFFTTAFIDVEAFRLKMTRYSSLWCLLSLVVVIPTGYWYLQVLPSGPQEILSASPTIKAMVKLGAFSAAGFIVFLTLFTLIKPRWHNLVTAVLVAVCAFGMMGSFEWIREADRRPFVIREMLYSNGIPVDQVEQLSEGFLAQSKWSAIKVIDADNVQQAGAELFKLQCYACHTLDGINNDIRSRTATINFNGMVKYLGTMHQRRPFMPPFVGNELEKKALASYLVGTLHGKETHVFDEPELTINLGQKMLEDECTVCHGVDLVMDWGEFLSAEEVRSGLLNLSQIDSSMDDFSGTPEELAAVVATIKGQAAPAAPTELSGKSLLEEECSMCHGTDIIYDWAAPLSPDEVRHGLLTLSQIDSSMEDFSGTPQELAALVTALKGMMAQPSVSAQAILDDECSMCHSADLVIEWAAALNREGINHGLKHLSEINSSMDDFTGRDDDLEALTDYLVNSAKGGTQ</sequence>
<feature type="transmembrane region" description="Helical" evidence="13">
    <location>
        <begin position="215"/>
        <end position="235"/>
    </location>
</feature>
<reference evidence="15" key="1">
    <citation type="submission" date="2006-05" db="EMBL/GenBank/DDBJ databases">
        <title>Annotation of the draft genome assembly of Desulfuromonas acetoxidans DSM 684.</title>
        <authorList>
            <consortium name="US DOE Joint Genome Institute (JGI-ORNL)"/>
            <person name="Larimer F."/>
            <person name="Land M."/>
            <person name="Hauser L."/>
        </authorList>
    </citation>
    <scope>NUCLEOTIDE SEQUENCE [LARGE SCALE GENOMIC DNA]</scope>
    <source>
        <strain evidence="15">DSM 684</strain>
    </source>
</reference>
<keyword evidence="9 13" id="KW-1133">Transmembrane helix</keyword>
<feature type="transmembrane region" description="Helical" evidence="13">
    <location>
        <begin position="255"/>
        <end position="276"/>
    </location>
</feature>
<keyword evidence="8" id="KW-0249">Electron transport</keyword>
<evidence type="ECO:0000256" key="10">
    <source>
        <dbReference type="ARBA" id="ARBA00023004"/>
    </source>
</evidence>
<evidence type="ECO:0000256" key="3">
    <source>
        <dbReference type="ARBA" id="ARBA00022448"/>
    </source>
</evidence>
<reference evidence="15" key="2">
    <citation type="submission" date="2006-05" db="EMBL/GenBank/DDBJ databases">
        <title>Sequencing of the draft genome and assembly of Desulfuromonas acetoxidans DSM 684.</title>
        <authorList>
            <consortium name="US DOE Joint Genome Institute (JGI-PGF)"/>
            <person name="Copeland A."/>
            <person name="Lucas S."/>
            <person name="Lapidus A."/>
            <person name="Barry K."/>
            <person name="Detter J.C."/>
            <person name="Glavina del Rio T."/>
            <person name="Hammon N."/>
            <person name="Israni S."/>
            <person name="Dalin E."/>
            <person name="Tice H."/>
            <person name="Bruce D."/>
            <person name="Pitluck S."/>
            <person name="Richardson P."/>
        </authorList>
    </citation>
    <scope>NUCLEOTIDE SEQUENCE [LARGE SCALE GENOMIC DNA]</scope>
    <source>
        <strain evidence="15">DSM 684</strain>
    </source>
</reference>
<keyword evidence="6 13" id="KW-0812">Transmembrane</keyword>
<dbReference type="InterPro" id="IPR009056">
    <property type="entry name" value="Cyt_c-like_dom"/>
</dbReference>
<keyword evidence="3" id="KW-0813">Transport</keyword>
<name>Q1K0H2_DESA6</name>
<evidence type="ECO:0000256" key="1">
    <source>
        <dbReference type="ARBA" id="ARBA00004651"/>
    </source>
</evidence>
<dbReference type="InterPro" id="IPR036909">
    <property type="entry name" value="Cyt_c-like_dom_sf"/>
</dbReference>
<feature type="transmembrane region" description="Helical" evidence="13">
    <location>
        <begin position="15"/>
        <end position="40"/>
    </location>
</feature>
<dbReference type="PROSITE" id="PS51007">
    <property type="entry name" value="CYTC"/>
    <property type="match status" value="2"/>
</dbReference>
<dbReference type="EMBL" id="AAEW02000007">
    <property type="protein sequence ID" value="EAT15969.1"/>
    <property type="molecule type" value="Genomic_DNA"/>
</dbReference>
<evidence type="ECO:0000256" key="6">
    <source>
        <dbReference type="ARBA" id="ARBA00022692"/>
    </source>
</evidence>
<dbReference type="SUPFAM" id="SSF46626">
    <property type="entry name" value="Cytochrome c"/>
    <property type="match status" value="1"/>
</dbReference>
<comment type="similarity">
    <text evidence="2">Belongs to the cytochrome ubiquinol oxidase subunit 1 family.</text>
</comment>
<dbReference type="AlphaFoldDB" id="Q1K0H2"/>